<proteinExistence type="predicted"/>
<name>A0AC60PMM4_IXOPE</name>
<dbReference type="EMBL" id="JABSTQ010010321">
    <property type="protein sequence ID" value="KAG0421769.1"/>
    <property type="molecule type" value="Genomic_DNA"/>
</dbReference>
<sequence length="221" mass="25122">MFAMLNNVPPPVEILQSDFPWYQRFCGCRRHLESGGLLNEALTKTSISTLDRIKTIKYIERYPSVVGDDKNLVTCLENLQCLVKDEGPDIVVASTEALTSVLRKHGCKLSDVMVEKVLKTSFELLLSARVKIRNRFVDVLVLLLKLHPENASSNLLYLAQSCDKLQTVCAIEAFCRIIQTRYLKFLPLKCIFHYFSINVDSDDANVRSYASKGVALMDFYF</sequence>
<reference evidence="1 2" key="1">
    <citation type="journal article" date="2020" name="Cell">
        <title>Large-Scale Comparative Analyses of Tick Genomes Elucidate Their Genetic Diversity and Vector Capacities.</title>
        <authorList>
            <consortium name="Tick Genome and Microbiome Consortium (TIGMIC)"/>
            <person name="Jia N."/>
            <person name="Wang J."/>
            <person name="Shi W."/>
            <person name="Du L."/>
            <person name="Sun Y."/>
            <person name="Zhan W."/>
            <person name="Jiang J.F."/>
            <person name="Wang Q."/>
            <person name="Zhang B."/>
            <person name="Ji P."/>
            <person name="Bell-Sakyi L."/>
            <person name="Cui X.M."/>
            <person name="Yuan T.T."/>
            <person name="Jiang B.G."/>
            <person name="Yang W.F."/>
            <person name="Lam T.T."/>
            <person name="Chang Q.C."/>
            <person name="Ding S.J."/>
            <person name="Wang X.J."/>
            <person name="Zhu J.G."/>
            <person name="Ruan X.D."/>
            <person name="Zhao L."/>
            <person name="Wei J.T."/>
            <person name="Ye R.Z."/>
            <person name="Que T.C."/>
            <person name="Du C.H."/>
            <person name="Zhou Y.H."/>
            <person name="Cheng J.X."/>
            <person name="Dai P.F."/>
            <person name="Guo W.B."/>
            <person name="Han X.H."/>
            <person name="Huang E.J."/>
            <person name="Li L.F."/>
            <person name="Wei W."/>
            <person name="Gao Y.C."/>
            <person name="Liu J.Z."/>
            <person name="Shao H.Z."/>
            <person name="Wang X."/>
            <person name="Wang C.C."/>
            <person name="Yang T.C."/>
            <person name="Huo Q.B."/>
            <person name="Li W."/>
            <person name="Chen H.Y."/>
            <person name="Chen S.E."/>
            <person name="Zhou L.G."/>
            <person name="Ni X.B."/>
            <person name="Tian J.H."/>
            <person name="Sheng Y."/>
            <person name="Liu T."/>
            <person name="Pan Y.S."/>
            <person name="Xia L.Y."/>
            <person name="Li J."/>
            <person name="Zhao F."/>
            <person name="Cao W.C."/>
        </authorList>
    </citation>
    <scope>NUCLEOTIDE SEQUENCE [LARGE SCALE GENOMIC DNA]</scope>
    <source>
        <strain evidence="1">Iper-2018</strain>
    </source>
</reference>
<gene>
    <name evidence="1" type="ORF">HPB47_002363</name>
</gene>
<evidence type="ECO:0000313" key="2">
    <source>
        <dbReference type="Proteomes" id="UP000805193"/>
    </source>
</evidence>
<accession>A0AC60PMM4</accession>
<comment type="caution">
    <text evidence="1">The sequence shown here is derived from an EMBL/GenBank/DDBJ whole genome shotgun (WGS) entry which is preliminary data.</text>
</comment>
<keyword evidence="2" id="KW-1185">Reference proteome</keyword>
<organism evidence="1 2">
    <name type="scientific">Ixodes persulcatus</name>
    <name type="common">Taiga tick</name>
    <dbReference type="NCBI Taxonomy" id="34615"/>
    <lineage>
        <taxon>Eukaryota</taxon>
        <taxon>Metazoa</taxon>
        <taxon>Ecdysozoa</taxon>
        <taxon>Arthropoda</taxon>
        <taxon>Chelicerata</taxon>
        <taxon>Arachnida</taxon>
        <taxon>Acari</taxon>
        <taxon>Parasitiformes</taxon>
        <taxon>Ixodida</taxon>
        <taxon>Ixodoidea</taxon>
        <taxon>Ixodidae</taxon>
        <taxon>Ixodinae</taxon>
        <taxon>Ixodes</taxon>
    </lineage>
</organism>
<dbReference type="Proteomes" id="UP000805193">
    <property type="component" value="Unassembled WGS sequence"/>
</dbReference>
<protein>
    <submittedName>
        <fullName evidence="1">Uncharacterized protein</fullName>
    </submittedName>
</protein>
<evidence type="ECO:0000313" key="1">
    <source>
        <dbReference type="EMBL" id="KAG0421769.1"/>
    </source>
</evidence>